<keyword evidence="14" id="KW-1185">Reference proteome</keyword>
<keyword evidence="7 11" id="KW-0368">Histidine biosynthesis</keyword>
<gene>
    <name evidence="11" type="primary">hisF</name>
    <name evidence="13" type="ORF">SAMN02745883_01960</name>
</gene>
<evidence type="ECO:0000313" key="14">
    <source>
        <dbReference type="Proteomes" id="UP000184082"/>
    </source>
</evidence>
<dbReference type="FunFam" id="3.20.20.70:FF:000006">
    <property type="entry name" value="Imidazole glycerol phosphate synthase subunit HisF"/>
    <property type="match status" value="1"/>
</dbReference>
<dbReference type="CDD" id="cd04731">
    <property type="entry name" value="HisF"/>
    <property type="match status" value="1"/>
</dbReference>
<evidence type="ECO:0000256" key="1">
    <source>
        <dbReference type="ARBA" id="ARBA00004496"/>
    </source>
</evidence>
<dbReference type="InterPro" id="IPR013785">
    <property type="entry name" value="Aldolase_TIM"/>
</dbReference>
<comment type="subcellular location">
    <subcellularLocation>
        <location evidence="1 11">Cytoplasm</location>
    </subcellularLocation>
</comment>
<comment type="catalytic activity">
    <reaction evidence="10 11">
        <text>5-[(5-phospho-1-deoxy-D-ribulos-1-ylimino)methylamino]-1-(5-phospho-beta-D-ribosyl)imidazole-4-carboxamide + L-glutamine = D-erythro-1-(imidazol-4-yl)glycerol 3-phosphate + 5-amino-1-(5-phospho-beta-D-ribosyl)imidazole-4-carboxamide + L-glutamate + H(+)</text>
        <dbReference type="Rhea" id="RHEA:24793"/>
        <dbReference type="ChEBI" id="CHEBI:15378"/>
        <dbReference type="ChEBI" id="CHEBI:29985"/>
        <dbReference type="ChEBI" id="CHEBI:58278"/>
        <dbReference type="ChEBI" id="CHEBI:58359"/>
        <dbReference type="ChEBI" id="CHEBI:58475"/>
        <dbReference type="ChEBI" id="CHEBI:58525"/>
        <dbReference type="EC" id="4.3.2.10"/>
    </reaction>
</comment>
<dbReference type="Gene3D" id="3.20.20.70">
    <property type="entry name" value="Aldolase class I"/>
    <property type="match status" value="1"/>
</dbReference>
<dbReference type="PANTHER" id="PTHR21235">
    <property type="entry name" value="IMIDAZOLE GLYCEROL PHOSPHATE SYNTHASE SUBUNIT HISF/H IGP SYNTHASE SUBUNIT HISF/H"/>
    <property type="match status" value="1"/>
</dbReference>
<evidence type="ECO:0000256" key="4">
    <source>
        <dbReference type="ARBA" id="ARBA00011152"/>
    </source>
</evidence>
<name>A0A1M6S4Z2_9FIRM</name>
<dbReference type="HAMAP" id="MF_01013">
    <property type="entry name" value="HisF"/>
    <property type="match status" value="1"/>
</dbReference>
<proteinExistence type="inferred from homology"/>
<keyword evidence="5 11" id="KW-0963">Cytoplasm</keyword>
<comment type="pathway">
    <text evidence="2 11">Amino-acid biosynthesis; L-histidine biosynthesis; L-histidine from 5-phospho-alpha-D-ribose 1-diphosphate: step 5/9.</text>
</comment>
<dbReference type="Proteomes" id="UP000184082">
    <property type="component" value="Unassembled WGS sequence"/>
</dbReference>
<evidence type="ECO:0000256" key="7">
    <source>
        <dbReference type="ARBA" id="ARBA00023102"/>
    </source>
</evidence>
<dbReference type="PANTHER" id="PTHR21235:SF2">
    <property type="entry name" value="IMIDAZOLE GLYCEROL PHOSPHATE SYNTHASE HISHF"/>
    <property type="match status" value="1"/>
</dbReference>
<dbReference type="InterPro" id="IPR004651">
    <property type="entry name" value="HisF"/>
</dbReference>
<evidence type="ECO:0000256" key="2">
    <source>
        <dbReference type="ARBA" id="ARBA00005091"/>
    </source>
</evidence>
<dbReference type="Pfam" id="PF00977">
    <property type="entry name" value="His_biosynth"/>
    <property type="match status" value="1"/>
</dbReference>
<dbReference type="NCBIfam" id="TIGR00735">
    <property type="entry name" value="hisF"/>
    <property type="match status" value="1"/>
</dbReference>
<dbReference type="GO" id="GO:0016829">
    <property type="term" value="F:lyase activity"/>
    <property type="evidence" value="ECO:0007669"/>
    <property type="project" value="UniProtKB-KW"/>
</dbReference>
<feature type="active site" evidence="11">
    <location>
        <position position="130"/>
    </location>
</feature>
<evidence type="ECO:0000256" key="9">
    <source>
        <dbReference type="ARBA" id="ARBA00025475"/>
    </source>
</evidence>
<evidence type="ECO:0000256" key="3">
    <source>
        <dbReference type="ARBA" id="ARBA00009667"/>
    </source>
</evidence>
<feature type="active site" evidence="11">
    <location>
        <position position="11"/>
    </location>
</feature>
<dbReference type="GO" id="GO:0000105">
    <property type="term" value="P:L-histidine biosynthetic process"/>
    <property type="evidence" value="ECO:0007669"/>
    <property type="project" value="UniProtKB-UniRule"/>
</dbReference>
<evidence type="ECO:0000256" key="8">
    <source>
        <dbReference type="ARBA" id="ARBA00023239"/>
    </source>
</evidence>
<keyword evidence="8 11" id="KW-0456">Lyase</keyword>
<evidence type="ECO:0000256" key="12">
    <source>
        <dbReference type="RuleBase" id="RU003657"/>
    </source>
</evidence>
<dbReference type="EMBL" id="FRAJ01000016">
    <property type="protein sequence ID" value="SHK39751.1"/>
    <property type="molecule type" value="Genomic_DNA"/>
</dbReference>
<dbReference type="STRING" id="1121266.SAMN02745883_01960"/>
<evidence type="ECO:0000256" key="6">
    <source>
        <dbReference type="ARBA" id="ARBA00022605"/>
    </source>
</evidence>
<evidence type="ECO:0000313" key="13">
    <source>
        <dbReference type="EMBL" id="SHK39751.1"/>
    </source>
</evidence>
<sequence>MLTKRIIPCLDVKDGRVVKGKKFKNIEDVDDPILLAKYYCESGADELVFYDIMASYENRNIFVNLVEKVAENINIPFSVGGGIRSIEDFTRVLRAGADKVSINSAAVKNPMLIKKAALKFGSQCVVLSIDVKKTKKGDYVVYIDGGRINTGFDALKWAKKGEKLGAGEIVLNSIDSDGIKSGYDIEITKIISENVKIPVVASGGAGKKKDFLEVLRDGKADAALAASVFHYKQIEINSLKQYLYNNGVEVRRE</sequence>
<keyword evidence="6 11" id="KW-0028">Amino-acid biosynthesis</keyword>
<dbReference type="UniPathway" id="UPA00031">
    <property type="reaction ID" value="UER00010"/>
</dbReference>
<dbReference type="GO" id="GO:0005737">
    <property type="term" value="C:cytoplasm"/>
    <property type="evidence" value="ECO:0007669"/>
    <property type="project" value="UniProtKB-SubCell"/>
</dbReference>
<dbReference type="EC" id="4.3.2.10" evidence="11"/>
<dbReference type="GO" id="GO:0000107">
    <property type="term" value="F:imidazoleglycerol-phosphate synthase activity"/>
    <property type="evidence" value="ECO:0007669"/>
    <property type="project" value="UniProtKB-UniRule"/>
</dbReference>
<comment type="similarity">
    <text evidence="3 11 12">Belongs to the HisA/HisF family.</text>
</comment>
<dbReference type="RefSeq" id="WP_072968047.1">
    <property type="nucleotide sequence ID" value="NZ_FRAJ01000016.1"/>
</dbReference>
<comment type="function">
    <text evidence="9 11">IGPS catalyzes the conversion of PRFAR and glutamine to IGP, AICAR and glutamate. The HisF subunit catalyzes the cyclization activity that produces IGP and AICAR from PRFAR using the ammonia provided by the HisH subunit.</text>
</comment>
<dbReference type="SUPFAM" id="SSF51366">
    <property type="entry name" value="Ribulose-phoshate binding barrel"/>
    <property type="match status" value="1"/>
</dbReference>
<dbReference type="InterPro" id="IPR006062">
    <property type="entry name" value="His_biosynth"/>
</dbReference>
<evidence type="ECO:0000256" key="11">
    <source>
        <dbReference type="HAMAP-Rule" id="MF_01013"/>
    </source>
</evidence>
<evidence type="ECO:0000256" key="10">
    <source>
        <dbReference type="ARBA" id="ARBA00047838"/>
    </source>
</evidence>
<dbReference type="AlphaFoldDB" id="A0A1M6S4Z2"/>
<dbReference type="InterPro" id="IPR011060">
    <property type="entry name" value="RibuloseP-bd_barrel"/>
</dbReference>
<reference evidence="13 14" key="1">
    <citation type="submission" date="2016-11" db="EMBL/GenBank/DDBJ databases">
        <authorList>
            <person name="Jaros S."/>
            <person name="Januszkiewicz K."/>
            <person name="Wedrychowicz H."/>
        </authorList>
    </citation>
    <scope>NUCLEOTIDE SEQUENCE [LARGE SCALE GENOMIC DNA]</scope>
    <source>
        <strain evidence="13 14">DSM 14501</strain>
    </source>
</reference>
<dbReference type="InterPro" id="IPR050064">
    <property type="entry name" value="IGPS_HisA/HisF"/>
</dbReference>
<accession>A0A1M6S4Z2</accession>
<comment type="subunit">
    <text evidence="4 11">Heterodimer of HisH and HisF.</text>
</comment>
<protein>
    <recommendedName>
        <fullName evidence="11">Imidazole glycerol phosphate synthase subunit HisF</fullName>
        <ecNumber evidence="11">4.3.2.10</ecNumber>
    </recommendedName>
    <alternativeName>
        <fullName evidence="11">IGP synthase cyclase subunit</fullName>
    </alternativeName>
    <alternativeName>
        <fullName evidence="11">IGP synthase subunit HisF</fullName>
    </alternativeName>
    <alternativeName>
        <fullName evidence="11">ImGP synthase subunit HisF</fullName>
        <shortName evidence="11">IGPS subunit HisF</shortName>
    </alternativeName>
</protein>
<organism evidence="13 14">
    <name type="scientific">Caminicella sporogenes DSM 14501</name>
    <dbReference type="NCBI Taxonomy" id="1121266"/>
    <lineage>
        <taxon>Bacteria</taxon>
        <taxon>Bacillati</taxon>
        <taxon>Bacillota</taxon>
        <taxon>Clostridia</taxon>
        <taxon>Peptostreptococcales</taxon>
        <taxon>Caminicellaceae</taxon>
        <taxon>Caminicella</taxon>
    </lineage>
</organism>
<evidence type="ECO:0000256" key="5">
    <source>
        <dbReference type="ARBA" id="ARBA00022490"/>
    </source>
</evidence>